<evidence type="ECO:0000259" key="9">
    <source>
        <dbReference type="PROSITE" id="PS51916"/>
    </source>
</evidence>
<dbReference type="PROSITE" id="PS51916">
    <property type="entry name" value="DEUBAD"/>
    <property type="match status" value="1"/>
</dbReference>
<dbReference type="InterPro" id="IPR028020">
    <property type="entry name" value="ASX_DEUBAD_dom"/>
</dbReference>
<evidence type="ECO:0000256" key="3">
    <source>
        <dbReference type="ARBA" id="ARBA00022771"/>
    </source>
</evidence>
<dbReference type="GO" id="GO:0008270">
    <property type="term" value="F:zinc ion binding"/>
    <property type="evidence" value="ECO:0007669"/>
    <property type="project" value="UniProtKB-KW"/>
</dbReference>
<feature type="compositionally biased region" description="Basic and acidic residues" evidence="8">
    <location>
        <begin position="230"/>
        <end position="241"/>
    </location>
</feature>
<comment type="subcellular location">
    <subcellularLocation>
        <location evidence="1">Nucleus</location>
    </subcellularLocation>
</comment>
<evidence type="ECO:0000313" key="10">
    <source>
        <dbReference type="EMBL" id="KAH8695104.1"/>
    </source>
</evidence>
<feature type="domain" description="DEUBAD" evidence="9">
    <location>
        <begin position="27"/>
        <end position="147"/>
    </location>
</feature>
<reference evidence="10" key="1">
    <citation type="submission" date="2021-12" db="EMBL/GenBank/DDBJ databases">
        <title>Convergent genome expansion in fungi linked to evolution of root-endophyte symbiosis.</title>
        <authorList>
            <consortium name="DOE Joint Genome Institute"/>
            <person name="Ke Y.-H."/>
            <person name="Bonito G."/>
            <person name="Liao H.-L."/>
            <person name="Looney B."/>
            <person name="Rojas-Flechas A."/>
            <person name="Nash J."/>
            <person name="Hameed K."/>
            <person name="Schadt C."/>
            <person name="Martin F."/>
            <person name="Crous P.W."/>
            <person name="Miettinen O."/>
            <person name="Magnuson J.K."/>
            <person name="Labbe J."/>
            <person name="Jacobson D."/>
            <person name="Doktycz M.J."/>
            <person name="Veneault-Fourrey C."/>
            <person name="Kuo A."/>
            <person name="Mondo S."/>
            <person name="Calhoun S."/>
            <person name="Riley R."/>
            <person name="Ohm R."/>
            <person name="LaButti K."/>
            <person name="Andreopoulos B."/>
            <person name="Pangilinan J."/>
            <person name="Nolan M."/>
            <person name="Tritt A."/>
            <person name="Clum A."/>
            <person name="Lipzen A."/>
            <person name="Daum C."/>
            <person name="Barry K."/>
            <person name="Grigoriev I.V."/>
            <person name="Vilgalys R."/>
        </authorList>
    </citation>
    <scope>NUCLEOTIDE SEQUENCE</scope>
    <source>
        <strain evidence="10">PMI_201</strain>
    </source>
</reference>
<evidence type="ECO:0000256" key="5">
    <source>
        <dbReference type="ARBA" id="ARBA00023015"/>
    </source>
</evidence>
<keyword evidence="6" id="KW-0804">Transcription</keyword>
<name>A0AAD4KKZ4_9EURO</name>
<keyword evidence="7" id="KW-0539">Nucleus</keyword>
<evidence type="ECO:0000256" key="6">
    <source>
        <dbReference type="ARBA" id="ARBA00023163"/>
    </source>
</evidence>
<sequence length="456" mass="50793">MPSSPKQNAARSAKRGVWGEQYLMTNPKSALVHADLVKVFSNPKAWECLDEEEKQHLISLLPAHIHPSPDPDPDHGDAKIPPLPETFLRYDNNWRAALRNFQSDLETGRYKPEWQRLAKQAVKERAEGKFDNFKEQEFEQFWGQKQKINWGLIAGESSKVKLLTLIKDGVVRVGDVWKYSRIFSKKNDENGQTLVEKEAQIIAIDGSKMSFLVPTGQRVFLSTTTGETRKDTGLVSEDKENTTNNDETVDRESRKRKASIWNGRAPRSKVSRNAEDAEIAQALCSRHEPNSTLAATQTENSPGLDTKSFLASVVEAASTPAVSAQPLPSSDHSEFANAEISTSVQLNESTPILSPIPSALLDHPGTKADIALTAQTGDESQEKPESELSFALETEIRNISGPNALAKKILEIDGRITGPPNGNAWKEFRCYRDNQDMGSLWEVRQAWYLKSEQNTG</sequence>
<dbReference type="GO" id="GO:0005634">
    <property type="term" value="C:nucleus"/>
    <property type="evidence" value="ECO:0007669"/>
    <property type="project" value="UniProtKB-SubCell"/>
</dbReference>
<protein>
    <submittedName>
        <fullName evidence="10">Asx homology domain-containing protein</fullName>
    </submittedName>
</protein>
<proteinExistence type="predicted"/>
<organism evidence="10 11">
    <name type="scientific">Talaromyces proteolyticus</name>
    <dbReference type="NCBI Taxonomy" id="1131652"/>
    <lineage>
        <taxon>Eukaryota</taxon>
        <taxon>Fungi</taxon>
        <taxon>Dikarya</taxon>
        <taxon>Ascomycota</taxon>
        <taxon>Pezizomycotina</taxon>
        <taxon>Eurotiomycetes</taxon>
        <taxon>Eurotiomycetidae</taxon>
        <taxon>Eurotiales</taxon>
        <taxon>Trichocomaceae</taxon>
        <taxon>Talaromyces</taxon>
        <taxon>Talaromyces sect. Bacilispori</taxon>
    </lineage>
</organism>
<dbReference type="Pfam" id="PF13919">
    <property type="entry name" value="ASXH"/>
    <property type="match status" value="1"/>
</dbReference>
<dbReference type="Proteomes" id="UP001201262">
    <property type="component" value="Unassembled WGS sequence"/>
</dbReference>
<comment type="caution">
    <text evidence="10">The sequence shown here is derived from an EMBL/GenBank/DDBJ whole genome shotgun (WGS) entry which is preliminary data.</text>
</comment>
<evidence type="ECO:0000256" key="2">
    <source>
        <dbReference type="ARBA" id="ARBA00022723"/>
    </source>
</evidence>
<feature type="region of interest" description="Disordered" evidence="8">
    <location>
        <begin position="230"/>
        <end position="274"/>
    </location>
</feature>
<gene>
    <name evidence="10" type="ORF">BGW36DRAFT_197397</name>
</gene>
<keyword evidence="2" id="KW-0479">Metal-binding</keyword>
<dbReference type="GeneID" id="70240134"/>
<evidence type="ECO:0000313" key="11">
    <source>
        <dbReference type="Proteomes" id="UP001201262"/>
    </source>
</evidence>
<keyword evidence="3" id="KW-0863">Zinc-finger</keyword>
<keyword evidence="5" id="KW-0805">Transcription regulation</keyword>
<dbReference type="EMBL" id="JAJTJA010000008">
    <property type="protein sequence ID" value="KAH8695104.1"/>
    <property type="molecule type" value="Genomic_DNA"/>
</dbReference>
<dbReference type="RefSeq" id="XP_046070246.1">
    <property type="nucleotide sequence ID" value="XM_046209847.1"/>
</dbReference>
<dbReference type="InterPro" id="IPR044867">
    <property type="entry name" value="DEUBAD_dom"/>
</dbReference>
<evidence type="ECO:0000256" key="8">
    <source>
        <dbReference type="SAM" id="MobiDB-lite"/>
    </source>
</evidence>
<keyword evidence="4" id="KW-0862">Zinc</keyword>
<keyword evidence="11" id="KW-1185">Reference proteome</keyword>
<evidence type="ECO:0000256" key="1">
    <source>
        <dbReference type="ARBA" id="ARBA00004123"/>
    </source>
</evidence>
<accession>A0AAD4KKZ4</accession>
<evidence type="ECO:0000256" key="4">
    <source>
        <dbReference type="ARBA" id="ARBA00022833"/>
    </source>
</evidence>
<dbReference type="AlphaFoldDB" id="A0AAD4KKZ4"/>
<evidence type="ECO:0000256" key="7">
    <source>
        <dbReference type="ARBA" id="ARBA00023242"/>
    </source>
</evidence>